<feature type="non-terminal residue" evidence="1">
    <location>
        <position position="1"/>
    </location>
</feature>
<reference evidence="1" key="1">
    <citation type="journal article" date="2009" name="Vet. Microbiol.">
        <title>Novel reovirus isolation from an Ostrich (Struthio camelus) in Japan.</title>
        <authorList>
            <person name="Sakai K."/>
            <person name="Ueno Y."/>
            <person name="Ueda S."/>
            <person name="Yada K."/>
            <person name="Fukushi S."/>
            <person name="Saijo M."/>
            <person name="Kurane I."/>
            <person name="Mutoh K."/>
            <person name="Yoshioka K."/>
            <person name="Nakamura M."/>
            <person name="Takehara K."/>
            <person name="Morikawa S."/>
            <person name="Mizutani T."/>
        </authorList>
    </citation>
    <scope>NUCLEOTIDE SEQUENCE</scope>
    <source>
        <strain evidence="1">Ost1</strain>
    </source>
</reference>
<sequence>LCVLLAEKLPVREKQSFLPSADMVVFWRSQIQRYRTLPDSFAVVPLIDSTIKVEDPLTVSVLNFV</sequence>
<accession>B6F0W5</accession>
<protein>
    <submittedName>
        <fullName evidence="1">Core protein lambda C</fullName>
    </submittedName>
</protein>
<dbReference type="EMBL" id="AB435369">
    <property type="protein sequence ID" value="BAG80568.1"/>
    <property type="molecule type" value="Genomic_RNA"/>
</dbReference>
<evidence type="ECO:0000313" key="1">
    <source>
        <dbReference type="EMBL" id="BAG80568.1"/>
    </source>
</evidence>
<proteinExistence type="predicted"/>
<name>B6F0W5_9REOV</name>
<feature type="non-terminal residue" evidence="1">
    <location>
        <position position="65"/>
    </location>
</feature>
<organism evidence="1">
    <name type="scientific">Ostrich orthoreovirus Ost1</name>
    <dbReference type="NCBI Taxonomy" id="524890"/>
    <lineage>
        <taxon>Viruses</taxon>
        <taxon>Riboviria</taxon>
        <taxon>Orthornavirae</taxon>
        <taxon>Duplornaviricota</taxon>
        <taxon>Resentoviricetes</taxon>
        <taxon>Reovirales</taxon>
        <taxon>Spinareoviridae</taxon>
        <taxon>Orthoreovirus</taxon>
    </lineage>
</organism>
<gene>
    <name evidence="1" type="primary">L3</name>
</gene>